<evidence type="ECO:0000313" key="2">
    <source>
        <dbReference type="EMBL" id="SHH72328.1"/>
    </source>
</evidence>
<dbReference type="OrthoDB" id="797596at2"/>
<feature type="signal peptide" evidence="1">
    <location>
        <begin position="1"/>
        <end position="27"/>
    </location>
</feature>
<dbReference type="EMBL" id="FQWT01000006">
    <property type="protein sequence ID" value="SHH72328.1"/>
    <property type="molecule type" value="Genomic_DNA"/>
</dbReference>
<dbReference type="STRING" id="421058.SAMN05421866_3522"/>
<keyword evidence="1" id="KW-0732">Signal</keyword>
<gene>
    <name evidence="2" type="ORF">SAMN05421866_3522</name>
</gene>
<evidence type="ECO:0000313" key="3">
    <source>
        <dbReference type="Proteomes" id="UP000184047"/>
    </source>
</evidence>
<protein>
    <recommendedName>
        <fullName evidence="4">Lipoprotein</fullName>
    </recommendedName>
</protein>
<organism evidence="2 3">
    <name type="scientific">Chryseobacterium oranimense</name>
    <dbReference type="NCBI Taxonomy" id="421058"/>
    <lineage>
        <taxon>Bacteria</taxon>
        <taxon>Pseudomonadati</taxon>
        <taxon>Bacteroidota</taxon>
        <taxon>Flavobacteriia</taxon>
        <taxon>Flavobacteriales</taxon>
        <taxon>Weeksellaceae</taxon>
        <taxon>Chryseobacterium group</taxon>
        <taxon>Chryseobacterium</taxon>
    </lineage>
</organism>
<dbReference type="RefSeq" id="WP_073065390.1">
    <property type="nucleotide sequence ID" value="NZ_FQWT01000006.1"/>
</dbReference>
<evidence type="ECO:0008006" key="4">
    <source>
        <dbReference type="Google" id="ProtNLM"/>
    </source>
</evidence>
<dbReference type="Proteomes" id="UP000184047">
    <property type="component" value="Unassembled WGS sequence"/>
</dbReference>
<accession>A0A1M5VAZ5</accession>
<proteinExistence type="predicted"/>
<evidence type="ECO:0000256" key="1">
    <source>
        <dbReference type="SAM" id="SignalP"/>
    </source>
</evidence>
<feature type="chain" id="PRO_5012319185" description="Lipoprotein" evidence="1">
    <location>
        <begin position="28"/>
        <end position="153"/>
    </location>
</feature>
<dbReference type="PROSITE" id="PS51257">
    <property type="entry name" value="PROKAR_LIPOPROTEIN"/>
    <property type="match status" value="1"/>
</dbReference>
<sequence length="153" mass="17626">MILKNLFLAFCILALTTGCSTNNMSHAVTDTSFNVKNADNVLIIFQNITFPDKTINQLKQQLDGTFKKHNVTSSSIIYSDMDKEREYVLAKALTSFHSDYILEIKHYSTSYLQWSLIDANTKKEVWKSFTSYITDADKINKAFEKEYFGKNNH</sequence>
<name>A0A1M5VAZ5_9FLAO</name>
<keyword evidence="3" id="KW-1185">Reference proteome</keyword>
<dbReference type="AlphaFoldDB" id="A0A1M5VAZ5"/>
<reference evidence="3" key="1">
    <citation type="submission" date="2016-11" db="EMBL/GenBank/DDBJ databases">
        <authorList>
            <person name="Varghese N."/>
            <person name="Submissions S."/>
        </authorList>
    </citation>
    <scope>NUCLEOTIDE SEQUENCE [LARGE SCALE GENOMIC DNA]</scope>
    <source>
        <strain evidence="3">DSM 19055</strain>
    </source>
</reference>